<dbReference type="InterPro" id="IPR036034">
    <property type="entry name" value="PDZ_sf"/>
</dbReference>
<sequence>MTALRYQKKFTEYSARLDSLSRCVAAPPGGKGEETKSLTLVLHRDSGSLGFNIIGGRPCVDNQDGSSTEGIFVSKIVDSGPAAKDGGLQIHDRIIELFHPPTVKLSPLNNSPLPLPPAPGGHHFAFCFCHLTTLGAPCKWNHMVFVFLCLASFI</sequence>
<dbReference type="OMA" id="IMEVSAI"/>
<dbReference type="PANTHER" id="PTHR23119:SF51">
    <property type="entry name" value="DISKS LARGE 1 TUMOR SUPPRESSOR PROTEIN"/>
    <property type="match status" value="1"/>
</dbReference>
<dbReference type="GO" id="GO:0019901">
    <property type="term" value="F:protein kinase binding"/>
    <property type="evidence" value="ECO:0007669"/>
    <property type="project" value="TreeGrafter"/>
</dbReference>
<accession>A0A452SKT7</accession>
<reference evidence="5" key="1">
    <citation type="submission" date="2016-06" db="EMBL/GenBank/DDBJ databases">
        <title>De novo assembly and RNA-Seq shows season-dependent expression and editing in black bear kidneys.</title>
        <authorList>
            <person name="Korstanje R."/>
            <person name="Srivastava A."/>
            <person name="Sarsani V.K."/>
            <person name="Sheehan S.M."/>
            <person name="Seger R.L."/>
            <person name="Barter M.E."/>
            <person name="Lindqvist C."/>
            <person name="Brody L.C."/>
            <person name="Mullikin J.C."/>
        </authorList>
    </citation>
    <scope>NUCLEOTIDE SEQUENCE [LARGE SCALE GENOMIC DNA]</scope>
</reference>
<dbReference type="PANTHER" id="PTHR23119">
    <property type="entry name" value="DISCS LARGE"/>
    <property type="match status" value="1"/>
</dbReference>
<dbReference type="SMART" id="SM00228">
    <property type="entry name" value="PDZ"/>
    <property type="match status" value="1"/>
</dbReference>
<dbReference type="GO" id="GO:0016323">
    <property type="term" value="C:basolateral plasma membrane"/>
    <property type="evidence" value="ECO:0007669"/>
    <property type="project" value="TreeGrafter"/>
</dbReference>
<dbReference type="Pfam" id="PF00595">
    <property type="entry name" value="PDZ"/>
    <property type="match status" value="1"/>
</dbReference>
<reference evidence="4" key="2">
    <citation type="submission" date="2025-08" db="UniProtKB">
        <authorList>
            <consortium name="Ensembl"/>
        </authorList>
    </citation>
    <scope>IDENTIFICATION</scope>
</reference>
<evidence type="ECO:0000313" key="4">
    <source>
        <dbReference type="Ensembl" id="ENSUAMP00000033216.1"/>
    </source>
</evidence>
<feature type="domain" description="PDZ" evidence="3">
    <location>
        <begin position="39"/>
        <end position="97"/>
    </location>
</feature>
<evidence type="ECO:0000259" key="3">
    <source>
        <dbReference type="PROSITE" id="PS50106"/>
    </source>
</evidence>
<dbReference type="GO" id="GO:0098609">
    <property type="term" value="P:cell-cell adhesion"/>
    <property type="evidence" value="ECO:0007669"/>
    <property type="project" value="TreeGrafter"/>
</dbReference>
<dbReference type="Ensembl" id="ENSUAMT00000037013.1">
    <property type="protein sequence ID" value="ENSUAMP00000033216.1"/>
    <property type="gene ID" value="ENSUAMG00000025320.1"/>
</dbReference>
<evidence type="ECO:0000256" key="1">
    <source>
        <dbReference type="ARBA" id="ARBA00004370"/>
    </source>
</evidence>
<dbReference type="Gene3D" id="2.30.42.10">
    <property type="match status" value="1"/>
</dbReference>
<dbReference type="InterPro" id="IPR050614">
    <property type="entry name" value="Synaptic_Scaffolding_LAP-MAGUK"/>
</dbReference>
<name>A0A452SKT7_URSAM</name>
<dbReference type="Proteomes" id="UP000291022">
    <property type="component" value="Unassembled WGS sequence"/>
</dbReference>
<organism evidence="4 5">
    <name type="scientific">Ursus americanus</name>
    <name type="common">American black bear</name>
    <name type="synonym">Euarctos americanus</name>
    <dbReference type="NCBI Taxonomy" id="9643"/>
    <lineage>
        <taxon>Eukaryota</taxon>
        <taxon>Metazoa</taxon>
        <taxon>Chordata</taxon>
        <taxon>Craniata</taxon>
        <taxon>Vertebrata</taxon>
        <taxon>Euteleostomi</taxon>
        <taxon>Mammalia</taxon>
        <taxon>Eutheria</taxon>
        <taxon>Laurasiatheria</taxon>
        <taxon>Carnivora</taxon>
        <taxon>Caniformia</taxon>
        <taxon>Ursidae</taxon>
        <taxon>Ursus</taxon>
    </lineage>
</organism>
<reference evidence="4" key="3">
    <citation type="submission" date="2025-09" db="UniProtKB">
        <authorList>
            <consortium name="Ensembl"/>
        </authorList>
    </citation>
    <scope>IDENTIFICATION</scope>
</reference>
<dbReference type="PROSITE" id="PS50106">
    <property type="entry name" value="PDZ"/>
    <property type="match status" value="1"/>
</dbReference>
<dbReference type="AlphaFoldDB" id="A0A452SKT7"/>
<keyword evidence="2" id="KW-0472">Membrane</keyword>
<dbReference type="SUPFAM" id="SSF50156">
    <property type="entry name" value="PDZ domain-like"/>
    <property type="match status" value="1"/>
</dbReference>
<dbReference type="GeneTree" id="ENSGT00940000165570"/>
<dbReference type="InterPro" id="IPR001478">
    <property type="entry name" value="PDZ"/>
</dbReference>
<comment type="subcellular location">
    <subcellularLocation>
        <location evidence="1">Membrane</location>
    </subcellularLocation>
</comment>
<dbReference type="GO" id="GO:0043113">
    <property type="term" value="P:receptor clustering"/>
    <property type="evidence" value="ECO:0007669"/>
    <property type="project" value="TreeGrafter"/>
</dbReference>
<dbReference type="GO" id="GO:0045197">
    <property type="term" value="P:establishment or maintenance of epithelial cell apical/basal polarity"/>
    <property type="evidence" value="ECO:0007669"/>
    <property type="project" value="TreeGrafter"/>
</dbReference>
<evidence type="ECO:0000313" key="5">
    <source>
        <dbReference type="Proteomes" id="UP000291022"/>
    </source>
</evidence>
<protein>
    <recommendedName>
        <fullName evidence="3">PDZ domain-containing protein</fullName>
    </recommendedName>
</protein>
<dbReference type="STRING" id="9643.ENSUAMP00000033216"/>
<proteinExistence type="predicted"/>
<dbReference type="GO" id="GO:0030054">
    <property type="term" value="C:cell junction"/>
    <property type="evidence" value="ECO:0007669"/>
    <property type="project" value="TreeGrafter"/>
</dbReference>
<evidence type="ECO:0000256" key="2">
    <source>
        <dbReference type="ARBA" id="ARBA00023136"/>
    </source>
</evidence>
<dbReference type="GO" id="GO:0097120">
    <property type="term" value="P:receptor localization to synapse"/>
    <property type="evidence" value="ECO:0007669"/>
    <property type="project" value="TreeGrafter"/>
</dbReference>
<keyword evidence="5" id="KW-1185">Reference proteome</keyword>